<proteinExistence type="predicted"/>
<dbReference type="Proteomes" id="UP000295096">
    <property type="component" value="Unassembled WGS sequence"/>
</dbReference>
<dbReference type="AlphaFoldDB" id="A0A4R5Q9Y9"/>
<gene>
    <name evidence="2" type="ORF">E2C06_26695</name>
</gene>
<keyword evidence="1" id="KW-0472">Membrane</keyword>
<protein>
    <submittedName>
        <fullName evidence="2">Uncharacterized protein</fullName>
    </submittedName>
</protein>
<dbReference type="RefSeq" id="WP_133291633.1">
    <property type="nucleotide sequence ID" value="NZ_SMSJ01000061.1"/>
</dbReference>
<evidence type="ECO:0000313" key="3">
    <source>
        <dbReference type="Proteomes" id="UP000295096"/>
    </source>
</evidence>
<feature type="transmembrane region" description="Helical" evidence="1">
    <location>
        <begin position="58"/>
        <end position="76"/>
    </location>
</feature>
<keyword evidence="3" id="KW-1185">Reference proteome</keyword>
<keyword evidence="1" id="KW-0812">Transmembrane</keyword>
<accession>A0A4R5Q9Y9</accession>
<name>A0A4R5Q9Y9_9PROT</name>
<organism evidence="2 3">
    <name type="scientific">Dankookia rubra</name>
    <dbReference type="NCBI Taxonomy" id="1442381"/>
    <lineage>
        <taxon>Bacteria</taxon>
        <taxon>Pseudomonadati</taxon>
        <taxon>Pseudomonadota</taxon>
        <taxon>Alphaproteobacteria</taxon>
        <taxon>Acetobacterales</taxon>
        <taxon>Roseomonadaceae</taxon>
        <taxon>Dankookia</taxon>
    </lineage>
</organism>
<comment type="caution">
    <text evidence="2">The sequence shown here is derived from an EMBL/GenBank/DDBJ whole genome shotgun (WGS) entry which is preliminary data.</text>
</comment>
<evidence type="ECO:0000313" key="2">
    <source>
        <dbReference type="EMBL" id="TDH59576.1"/>
    </source>
</evidence>
<dbReference type="EMBL" id="SMSJ01000061">
    <property type="protein sequence ID" value="TDH59576.1"/>
    <property type="molecule type" value="Genomic_DNA"/>
</dbReference>
<reference evidence="2 3" key="1">
    <citation type="journal article" date="2016" name="J. Microbiol.">
        <title>Dankookia rubra gen. nov., sp. nov., an alphaproteobacterium isolated from sediment of a shallow stream.</title>
        <authorList>
            <person name="Kim W.H."/>
            <person name="Kim D.H."/>
            <person name="Kang K."/>
            <person name="Ahn T.Y."/>
        </authorList>
    </citation>
    <scope>NUCLEOTIDE SEQUENCE [LARGE SCALE GENOMIC DNA]</scope>
    <source>
        <strain evidence="2 3">JCM30602</strain>
    </source>
</reference>
<sequence length="91" mass="9928">MHEITAADEAGEGEVQEAWHDFADFMRDLGDSAADLTEADRMPLAGQLDLLIAELRRHGFRVVAGAAGTILYVAVLPRGYRRDVRALFAAS</sequence>
<keyword evidence="1" id="KW-1133">Transmembrane helix</keyword>
<evidence type="ECO:0000256" key="1">
    <source>
        <dbReference type="SAM" id="Phobius"/>
    </source>
</evidence>